<evidence type="ECO:0000256" key="1">
    <source>
        <dbReference type="ARBA" id="ARBA00022692"/>
    </source>
</evidence>
<feature type="transmembrane region" description="Helical" evidence="4">
    <location>
        <begin position="209"/>
        <end position="225"/>
    </location>
</feature>
<evidence type="ECO:0000256" key="2">
    <source>
        <dbReference type="ARBA" id="ARBA00022989"/>
    </source>
</evidence>
<keyword evidence="4" id="KW-0186">Copper</keyword>
<dbReference type="GO" id="GO:0016020">
    <property type="term" value="C:membrane"/>
    <property type="evidence" value="ECO:0007669"/>
    <property type="project" value="UniProtKB-SubCell"/>
</dbReference>
<dbReference type="Proteomes" id="UP000746612">
    <property type="component" value="Unassembled WGS sequence"/>
</dbReference>
<keyword evidence="4" id="KW-0813">Transport</keyword>
<reference evidence="5" key="1">
    <citation type="submission" date="2021-03" db="EMBL/GenBank/DDBJ databases">
        <authorList>
            <person name="Alouane T."/>
            <person name="Langin T."/>
            <person name="Bonhomme L."/>
        </authorList>
    </citation>
    <scope>NUCLEOTIDE SEQUENCE</scope>
    <source>
        <strain evidence="5">MDC_Fg202</strain>
    </source>
</reference>
<organism evidence="5 6">
    <name type="scientific">Gibberella zeae</name>
    <name type="common">Wheat head blight fungus</name>
    <name type="synonym">Fusarium graminearum</name>
    <dbReference type="NCBI Taxonomy" id="5518"/>
    <lineage>
        <taxon>Eukaryota</taxon>
        <taxon>Fungi</taxon>
        <taxon>Dikarya</taxon>
        <taxon>Ascomycota</taxon>
        <taxon>Pezizomycotina</taxon>
        <taxon>Sordariomycetes</taxon>
        <taxon>Hypocreomycetidae</taxon>
        <taxon>Hypocreales</taxon>
        <taxon>Nectriaceae</taxon>
        <taxon>Fusarium</taxon>
    </lineage>
</organism>
<comment type="similarity">
    <text evidence="4">Belongs to the copper transporter (Ctr) (TC 1.A.56) family. SLC31A subfamily.</text>
</comment>
<dbReference type="AlphaFoldDB" id="A0A9N8RKD9"/>
<dbReference type="PANTHER" id="PTHR12483">
    <property type="entry name" value="SOLUTE CARRIER FAMILY 31 COPPER TRANSPORTERS"/>
    <property type="match status" value="1"/>
</dbReference>
<gene>
    <name evidence="5" type="ORF">MDCFG202_LOCUS457064</name>
</gene>
<feature type="transmembrane region" description="Helical" evidence="4">
    <location>
        <begin position="186"/>
        <end position="203"/>
    </location>
</feature>
<evidence type="ECO:0000256" key="4">
    <source>
        <dbReference type="RuleBase" id="RU367022"/>
    </source>
</evidence>
<keyword evidence="2 4" id="KW-1133">Transmembrane helix</keyword>
<proteinExistence type="inferred from homology"/>
<evidence type="ECO:0000313" key="6">
    <source>
        <dbReference type="Proteomes" id="UP000746612"/>
    </source>
</evidence>
<dbReference type="GO" id="GO:0005375">
    <property type="term" value="F:copper ion transmembrane transporter activity"/>
    <property type="evidence" value="ECO:0007669"/>
    <property type="project" value="UniProtKB-UniRule"/>
</dbReference>
<keyword evidence="4" id="KW-0187">Copper transport</keyword>
<keyword evidence="1 4" id="KW-0812">Transmembrane</keyword>
<comment type="subcellular location">
    <subcellularLocation>
        <location evidence="4">Membrane</location>
        <topology evidence="4">Multi-pass membrane protein</topology>
    </subcellularLocation>
</comment>
<dbReference type="EMBL" id="CAJPIJ010000164">
    <property type="protein sequence ID" value="CAG1999954.1"/>
    <property type="molecule type" value="Genomic_DNA"/>
</dbReference>
<feature type="non-terminal residue" evidence="5">
    <location>
        <position position="238"/>
    </location>
</feature>
<sequence>ARLILRKFELVSTLDRLSLYTCQHRFCTLQHQHSTSITNIFTMDHSHMDHSGMDHGDMDHGHGGGGMTDMCSMNMLFTWDTNNLCIVFRQWHVRSTTSLLFSLIAVIILAIGYEALRSVSRRYEQSLDNRVRSVPSKLSISISRLYTTSAHISYPGNPKYERKQNAALYPLALSGQADQRAHLIKAVLYALQNFYAFMLMLVFMTYNGWVMVSVSLGAFLGYLFFGQRTSATKENACH</sequence>
<dbReference type="PANTHER" id="PTHR12483:SF115">
    <property type="entry name" value="COPPER TRANSPORT PROTEIN"/>
    <property type="match status" value="1"/>
</dbReference>
<evidence type="ECO:0000313" key="5">
    <source>
        <dbReference type="EMBL" id="CAG1999954.1"/>
    </source>
</evidence>
<comment type="caution">
    <text evidence="5">The sequence shown here is derived from an EMBL/GenBank/DDBJ whole genome shotgun (WGS) entry which is preliminary data.</text>
</comment>
<feature type="transmembrane region" description="Helical" evidence="4">
    <location>
        <begin position="98"/>
        <end position="116"/>
    </location>
</feature>
<keyword evidence="4" id="KW-0406">Ion transport</keyword>
<evidence type="ECO:0000256" key="3">
    <source>
        <dbReference type="ARBA" id="ARBA00023136"/>
    </source>
</evidence>
<accession>A0A9N8RKD9</accession>
<protein>
    <recommendedName>
        <fullName evidence="4">Copper transport protein</fullName>
    </recommendedName>
</protein>
<dbReference type="Pfam" id="PF04145">
    <property type="entry name" value="Ctr"/>
    <property type="match status" value="1"/>
</dbReference>
<dbReference type="InterPro" id="IPR007274">
    <property type="entry name" value="Cop_transporter"/>
</dbReference>
<name>A0A9N8RKD9_GIBZA</name>
<keyword evidence="3 4" id="KW-0472">Membrane</keyword>